<keyword evidence="9" id="KW-0472">Membrane</keyword>
<keyword evidence="5 9" id="KW-0482">Metalloprotease</keyword>
<evidence type="ECO:0000259" key="10">
    <source>
        <dbReference type="Pfam" id="PF01435"/>
    </source>
</evidence>
<dbReference type="PANTHER" id="PTHR10120">
    <property type="entry name" value="CAAX PRENYL PROTEASE 1"/>
    <property type="match status" value="1"/>
</dbReference>
<feature type="transmembrane region" description="Helical" evidence="9">
    <location>
        <begin position="407"/>
        <end position="428"/>
    </location>
</feature>
<feature type="domain" description="Peptidase M48" evidence="10">
    <location>
        <begin position="267"/>
        <end position="492"/>
    </location>
</feature>
<organism evidence="12">
    <name type="scientific">Timema cristinae</name>
    <name type="common">Walking stick</name>
    <dbReference type="NCBI Taxonomy" id="61476"/>
    <lineage>
        <taxon>Eukaryota</taxon>
        <taxon>Metazoa</taxon>
        <taxon>Ecdysozoa</taxon>
        <taxon>Arthropoda</taxon>
        <taxon>Hexapoda</taxon>
        <taxon>Insecta</taxon>
        <taxon>Pterygota</taxon>
        <taxon>Neoptera</taxon>
        <taxon>Polyneoptera</taxon>
        <taxon>Phasmatodea</taxon>
        <taxon>Timematodea</taxon>
        <taxon>Timematoidea</taxon>
        <taxon>Timematidae</taxon>
        <taxon>Timema</taxon>
    </lineage>
</organism>
<evidence type="ECO:0000256" key="1">
    <source>
        <dbReference type="ARBA" id="ARBA00022670"/>
    </source>
</evidence>
<feature type="transmembrane region" description="Helical" evidence="9">
    <location>
        <begin position="205"/>
        <end position="226"/>
    </location>
</feature>
<dbReference type="GO" id="GO:0004222">
    <property type="term" value="F:metalloendopeptidase activity"/>
    <property type="evidence" value="ECO:0007669"/>
    <property type="project" value="UniProtKB-UniRule"/>
</dbReference>
<dbReference type="EMBL" id="OC316849">
    <property type="protein sequence ID" value="CAD7393983.1"/>
    <property type="molecule type" value="Genomic_DNA"/>
</dbReference>
<comment type="subcellular location">
    <subcellularLocation>
        <location evidence="9">Endoplasmic reticulum membrane</location>
        <topology evidence="9">Multi-pass membrane protein</topology>
    </subcellularLocation>
</comment>
<comment type="catalytic activity">
    <reaction evidence="6 9">
        <text>Hydrolyzes the peptide bond -P2-(S-farnesyl or geranylgeranyl)C-P1'-P2'-P3'-COOH where P1' and P2' are amino acids with aliphatic side chains and P3' is any C-terminal residue.</text>
        <dbReference type="EC" id="3.4.24.84"/>
    </reaction>
</comment>
<feature type="binding site" evidence="8">
    <location>
        <position position="355"/>
    </location>
    <ligand>
        <name>Zn(2+)</name>
        <dbReference type="ChEBI" id="CHEBI:29105"/>
        <note>catalytic</note>
    </ligand>
</feature>
<feature type="transmembrane region" description="Helical" evidence="9">
    <location>
        <begin position="120"/>
        <end position="138"/>
    </location>
</feature>
<name>A0A7R9CC68_TIMCR</name>
<evidence type="ECO:0000256" key="7">
    <source>
        <dbReference type="PIRSR" id="PIRSR627057-1"/>
    </source>
</evidence>
<evidence type="ECO:0000256" key="2">
    <source>
        <dbReference type="ARBA" id="ARBA00022723"/>
    </source>
</evidence>
<feature type="binding site" evidence="8">
    <location>
        <position position="359"/>
    </location>
    <ligand>
        <name>Zn(2+)</name>
        <dbReference type="ChEBI" id="CHEBI:29105"/>
        <note>catalytic</note>
    </ligand>
</feature>
<comment type="function">
    <text evidence="9">Proteolytically removes the C-terminal three residues of farnesylated proteins.</text>
</comment>
<dbReference type="GO" id="GO:0005789">
    <property type="term" value="C:endoplasmic reticulum membrane"/>
    <property type="evidence" value="ECO:0007669"/>
    <property type="project" value="UniProtKB-SubCell"/>
</dbReference>
<evidence type="ECO:0000256" key="3">
    <source>
        <dbReference type="ARBA" id="ARBA00022801"/>
    </source>
</evidence>
<comment type="similarity">
    <text evidence="9">Belongs to the peptidase M48A family.</text>
</comment>
<feature type="transmembrane region" description="Helical" evidence="9">
    <location>
        <begin position="369"/>
        <end position="387"/>
    </location>
</feature>
<accession>A0A7R9CC68</accession>
<keyword evidence="9" id="KW-0256">Endoplasmic reticulum</keyword>
<dbReference type="EC" id="3.4.24.84" evidence="9"/>
<evidence type="ECO:0000256" key="5">
    <source>
        <dbReference type="ARBA" id="ARBA00023049"/>
    </source>
</evidence>
<dbReference type="Pfam" id="PF01435">
    <property type="entry name" value="Peptidase_M48"/>
    <property type="match status" value="1"/>
</dbReference>
<keyword evidence="4 8" id="KW-0862">Zinc</keyword>
<dbReference type="Gene3D" id="3.30.2010.10">
    <property type="entry name" value="Metalloproteases ('zincins'), catalytic domain"/>
    <property type="match status" value="1"/>
</dbReference>
<evidence type="ECO:0000256" key="6">
    <source>
        <dbReference type="ARBA" id="ARBA00044456"/>
    </source>
</evidence>
<keyword evidence="9" id="KW-1133">Transmembrane helix</keyword>
<keyword evidence="9" id="KW-0812">Transmembrane</keyword>
<dbReference type="InterPro" id="IPR027057">
    <property type="entry name" value="CAXX_Prtase_1"/>
</dbReference>
<reference evidence="12" key="1">
    <citation type="submission" date="2020-11" db="EMBL/GenBank/DDBJ databases">
        <authorList>
            <person name="Tran Van P."/>
        </authorList>
    </citation>
    <scope>NUCLEOTIDE SEQUENCE</scope>
</reference>
<dbReference type="GO" id="GO:0046872">
    <property type="term" value="F:metal ion binding"/>
    <property type="evidence" value="ECO:0007669"/>
    <property type="project" value="UniProtKB-UniRule"/>
</dbReference>
<gene>
    <name evidence="12" type="ORF">TCEB3V08_LOCUS1934</name>
</gene>
<keyword evidence="3 9" id="KW-0378">Hydrolase</keyword>
<feature type="transmembrane region" description="Helical" evidence="9">
    <location>
        <begin position="158"/>
        <end position="184"/>
    </location>
</feature>
<feature type="binding site" evidence="8">
    <location>
        <position position="436"/>
    </location>
    <ligand>
        <name>Zn(2+)</name>
        <dbReference type="ChEBI" id="CHEBI:29105"/>
        <note>catalytic</note>
    </ligand>
</feature>
<dbReference type="CDD" id="cd07343">
    <property type="entry name" value="M48A_Zmpste24p_like"/>
    <property type="match status" value="1"/>
</dbReference>
<dbReference type="InterPro" id="IPR001915">
    <property type="entry name" value="Peptidase_M48"/>
</dbReference>
<evidence type="ECO:0000256" key="8">
    <source>
        <dbReference type="PIRSR" id="PIRSR627057-2"/>
    </source>
</evidence>
<proteinExistence type="inferred from homology"/>
<evidence type="ECO:0000259" key="11">
    <source>
        <dbReference type="Pfam" id="PF16491"/>
    </source>
</evidence>
<feature type="domain" description="CAAX prenyl protease 1 N-terminal" evidence="11">
    <location>
        <begin position="78"/>
        <end position="261"/>
    </location>
</feature>
<sequence>MCKGLGRLNLEEVCSHLCGGRAENPGGGEGISVHPTGIRTQISPSSAVQYIAKCYIFYGTLVFLWLEFIWETYLGLRQHRVYKNAIEIPLELEGIFDEQTYVNARLYGWDRNSFVITQDIISIVTLTLHILFNVYYHAWNLSGHVLRKLGYVTFNETLQTVLFVFFMDILNVIKTLPISLYYTFVLEENYGLNTRTVGLFLEDTLKLFVLVQLVVFLLVSAMIFLIHTAGEYFFTYLWGFTVLLSLIISNLFPTYIAPLFNNYTQLPEGELRSNIESLAASMNFPLSEIYVMETSDRTSHSNAYFYGFWNNKRIVLTNSLLKQPDEESDSDEDSDENKMTPKGLEDDEVLAIVAHELGHWQMNHIPLQIVLNYSLMLVSYTLIGFLFKQDSLYRAFGFVDQGAPIFIKLVLILQFILTPYIALINTLLTNVSRRMEFQADDFAVSLGFREKSRRALIKIHKDNLAFPDYDWMYSTWYHSHPTLLERLRRLTED</sequence>
<feature type="transmembrane region" description="Helical" evidence="9">
    <location>
        <begin position="50"/>
        <end position="70"/>
    </location>
</feature>
<feature type="transmembrane region" description="Helical" evidence="9">
    <location>
        <begin position="232"/>
        <end position="252"/>
    </location>
</feature>
<protein>
    <recommendedName>
        <fullName evidence="9">CAAX prenyl protease</fullName>
        <ecNumber evidence="9">3.4.24.84</ecNumber>
    </recommendedName>
</protein>
<dbReference type="AlphaFoldDB" id="A0A7R9CC68"/>
<dbReference type="GO" id="GO:0071586">
    <property type="term" value="P:CAAX-box protein processing"/>
    <property type="evidence" value="ECO:0007669"/>
    <property type="project" value="UniProtKB-UniRule"/>
</dbReference>
<keyword evidence="2 8" id="KW-0479">Metal-binding</keyword>
<feature type="active site" description="Proton donor" evidence="7">
    <location>
        <position position="440"/>
    </location>
</feature>
<dbReference type="InterPro" id="IPR032456">
    <property type="entry name" value="Peptidase_M48_N"/>
</dbReference>
<keyword evidence="1 9" id="KW-0645">Protease</keyword>
<dbReference type="Pfam" id="PF16491">
    <property type="entry name" value="Peptidase_M48_N"/>
    <property type="match status" value="1"/>
</dbReference>
<feature type="active site" evidence="7">
    <location>
        <position position="356"/>
    </location>
</feature>
<evidence type="ECO:0000256" key="4">
    <source>
        <dbReference type="ARBA" id="ARBA00022833"/>
    </source>
</evidence>
<evidence type="ECO:0000256" key="9">
    <source>
        <dbReference type="RuleBase" id="RU366005"/>
    </source>
</evidence>
<comment type="cofactor">
    <cofactor evidence="8 9">
        <name>Zn(2+)</name>
        <dbReference type="ChEBI" id="CHEBI:29105"/>
    </cofactor>
    <text evidence="8 9">Binds 1 zinc ion per subunit.</text>
</comment>
<evidence type="ECO:0000313" key="12">
    <source>
        <dbReference type="EMBL" id="CAD7393983.1"/>
    </source>
</evidence>